<dbReference type="InterPro" id="IPR058536">
    <property type="entry name" value="Ig_CFAP65_4th"/>
</dbReference>
<keyword evidence="6" id="KW-0966">Cell projection</keyword>
<dbReference type="EMBL" id="CAJNOR010001203">
    <property type="protein sequence ID" value="CAF1096964.1"/>
    <property type="molecule type" value="Genomic_DNA"/>
</dbReference>
<dbReference type="PANTHER" id="PTHR46127:SF1">
    <property type="entry name" value="CILIA- AND FLAGELLA-ASSOCIATED PROTEIN 65"/>
    <property type="match status" value="1"/>
</dbReference>
<feature type="domain" description="CFAP65 fourth Ig-like" evidence="10">
    <location>
        <begin position="363"/>
        <end position="457"/>
    </location>
</feature>
<evidence type="ECO:0000259" key="11">
    <source>
        <dbReference type="Pfam" id="PF24816"/>
    </source>
</evidence>
<feature type="domain" description="CFAP65-like ninth Ig-like" evidence="11">
    <location>
        <begin position="1018"/>
        <end position="1213"/>
    </location>
</feature>
<reference evidence="14" key="1">
    <citation type="submission" date="2021-02" db="EMBL/GenBank/DDBJ databases">
        <authorList>
            <person name="Nowell W R."/>
        </authorList>
    </citation>
    <scope>NUCLEOTIDE SEQUENCE</scope>
</reference>
<feature type="region of interest" description="Disordered" evidence="7">
    <location>
        <begin position="1726"/>
        <end position="1745"/>
    </location>
</feature>
<evidence type="ECO:0000313" key="14">
    <source>
        <dbReference type="EMBL" id="CAF1096964.1"/>
    </source>
</evidence>
<dbReference type="Gene3D" id="2.60.40.10">
    <property type="entry name" value="Immunoglobulins"/>
    <property type="match status" value="9"/>
</dbReference>
<dbReference type="GO" id="GO:0031514">
    <property type="term" value="C:motile cilium"/>
    <property type="evidence" value="ECO:0007669"/>
    <property type="project" value="UniProtKB-SubCell"/>
</dbReference>
<keyword evidence="4" id="KW-0282">Flagellum</keyword>
<evidence type="ECO:0000259" key="12">
    <source>
        <dbReference type="Pfam" id="PF25248"/>
    </source>
</evidence>
<gene>
    <name evidence="13" type="ORF">EDS130_LOCUS2960</name>
    <name evidence="14" type="ORF">XAT740_LOCUS18142</name>
</gene>
<evidence type="ECO:0000259" key="9">
    <source>
        <dbReference type="Pfam" id="PF24291"/>
    </source>
</evidence>
<name>A0A814NQI5_ADIRI</name>
<sequence length="1828" mass="207580">MPGLIRLKQSGGLAPLETNNGVAQSLIYRDSNARVTWEGVETYKRCIYRNWVPGEEYTEVLTFKNLSGKNITFTYEVPKTQYFRTVYPRRLTLSQGVTFSLPIQFSPLEKIPYVDELVVYINQTARRIALAGLLPQYRLSVEPKEINFGYCAVQDVQTRSFKLRNTGDLETSIEWSFNEPFIIEPRECVIPVGGMQTFTCSFQPQWALIYVGTATCIYGNDSVCELNLHGTGKFPHIVVQSADDGCDENTGNILVRFGDMPMNGSLKRDLILINQSAFRVPFRIESLPGVAKFDTAFRFSKTEGVVEAGKQQVIAVKFQPKACEQIYKDYFNVTTQHGNLTAAVVECSGKAIENVVEINLQKLNFGQVLTNNKSSRVIEIWNQKGATPARFQIDTSSDSPFQFSTQNGILPGDGTKQTIVVTFAPVHPMGYYKVVPILIEYQSPILLELVGTCHSDTGKPPVLNERYVSNFKRHIARHLALYPFEMYSDYLQRGKLTLDEYGSLVEVSDSPISNDSKAIKDEREYLVLPLSNPLKDNYSYWFSNEDNTRFEYVTLSEPYFIFDHCLLDTQNEWQQSLTVTNITRGKLTLVWLSTDSVNFSISPTEAEILPLKSTAFRIIFRPTVVDTFYTKRFEGYVSYKNQRDFTLVPDYGIALPVQLDINCIGDTLRTNHEIVPSYQFDRDIIIFPPIGEQASIYQTLTLTNNGTTPLIYRFLSTVDEFVSQFTFKPSNGCIKQGDYAIIIVRYKPSRFNSNTDIQQERITVRLNEREKFDKILHVFATQDKARLFIPNNGNIHALTTCVGLSSETHIQLKSLTRSPLEFSWTLDKNIPLIRIEPSNGSFQPYEEKDFLVTYSPTEEGKISMAAKLSCWIGDRSKQGAEAYHVTIHASTREGFLRPSEAHHDIGPVALGTSTTYDLYFTNGGDCLLRYRLYVKQTVSNNSKSNDEDEESIIEFLSDRDGQGEIDGKAKVCVPCRIHPFSRSNYQLDFYYDLLNDNNQSLSEHSHHLCTLTVHGVYPHLAFIDILGSQQAATLSKGLLSQAFNLTKINALLAKEPTAEELTYAINSHSEHMNDVCTKSKSKNEPSPVPSDDQPEAIVFNFNAAPIGSPSSEVHLLLENCSDLDTTWAFLFPKDLQIELEYWSRTGEFSEEELNDMKLQDNKIFNITPRKGFLKKGENATVTISYKHIFAGQHTLPAIFKVGRSRKIMLNLVGISVEPEEVYIQFYSTLHHLLPVELGAQGAPVQQYELYNGGTVPIHFQVDMSQLEQISVANYGFWVLDCLTPEGIIAPNKSFITQWVFNPLEAREYTFNIKIDLENCDPARITFVGHGFDKRNIPLDIAKSLATHLETTKQLNLNERLASLTADRMNFGNLPLFTKQRHITFLKNQSNRDAISFIWHVTNPEQVRHIRIQPVRGKIQPRQSMPIKVTFMAIEAPAFHDIDLVCEIYNETTLEQYNQEVKKWEAGIQQRWEHLEIDDEEYERCLRSGVIDENEKAPPPRSRSLQGSTLEMCQTLPPVIVNYELEETNLDRARRQRALMKKQMNMRPQMPAPELLHLAFTARTLVYNEYVDLCSDTSQLEKFFIDTCLGGDYQNANLKKRSKLIDENDASDVASDDRLLVKNEEADLLRTTLSDLLRNLLCDRVFADTLPEMIAESVPFFAQLQFTSPSKTDNEQRPASGSSKDEINVVEGEQSLVWSSVDQEQIPMLSKTPHSIVSQPKRLLSTSSSSLSDLEQKQTSATSPHISYNPNVRSLTEDILENTLWNILQEAYHSEFSLTSRPRLIALPPKRQSPVVPRVHLQQMDSNQPNFTAPPPTLPPPLIMTEAFD</sequence>
<evidence type="ECO:0000313" key="15">
    <source>
        <dbReference type="Proteomes" id="UP000663828"/>
    </source>
</evidence>
<feature type="compositionally biased region" description="Polar residues" evidence="7">
    <location>
        <begin position="1736"/>
        <end position="1745"/>
    </location>
</feature>
<comment type="caution">
    <text evidence="14">The sequence shown here is derived from an EMBL/GenBank/DDBJ whole genome shotgun (WGS) entry which is preliminary data.</text>
</comment>
<dbReference type="InterPro" id="IPR056305">
    <property type="entry name" value="Ig_CFAP65_10th"/>
</dbReference>
<dbReference type="InterPro" id="IPR013783">
    <property type="entry name" value="Ig-like_fold"/>
</dbReference>
<organism evidence="14 15">
    <name type="scientific">Adineta ricciae</name>
    <name type="common">Rotifer</name>
    <dbReference type="NCBI Taxonomy" id="249248"/>
    <lineage>
        <taxon>Eukaryota</taxon>
        <taxon>Metazoa</taxon>
        <taxon>Spiralia</taxon>
        <taxon>Gnathifera</taxon>
        <taxon>Rotifera</taxon>
        <taxon>Eurotatoria</taxon>
        <taxon>Bdelloidea</taxon>
        <taxon>Adinetida</taxon>
        <taxon>Adinetidae</taxon>
        <taxon>Adineta</taxon>
    </lineage>
</organism>
<evidence type="ECO:0000313" key="13">
    <source>
        <dbReference type="EMBL" id="CAF0764067.1"/>
    </source>
</evidence>
<evidence type="ECO:0000256" key="7">
    <source>
        <dbReference type="SAM" id="MobiDB-lite"/>
    </source>
</evidence>
<dbReference type="Pfam" id="PF24291">
    <property type="entry name" value="Ig_CFAP65"/>
    <property type="match status" value="1"/>
</dbReference>
<dbReference type="EMBL" id="CAJNOJ010000007">
    <property type="protein sequence ID" value="CAF0764067.1"/>
    <property type="molecule type" value="Genomic_DNA"/>
</dbReference>
<evidence type="ECO:0000259" key="8">
    <source>
        <dbReference type="Pfam" id="PF22544"/>
    </source>
</evidence>
<evidence type="ECO:0000256" key="3">
    <source>
        <dbReference type="ARBA" id="ARBA00022490"/>
    </source>
</evidence>
<protein>
    <submittedName>
        <fullName evidence="14">Uncharacterized protein</fullName>
    </submittedName>
</protein>
<keyword evidence="5" id="KW-0969">Cilium</keyword>
<dbReference type="Pfam" id="PF25248">
    <property type="entry name" value="Ig_CFAP65_8th"/>
    <property type="match status" value="1"/>
</dbReference>
<feature type="domain" description="HYDIN/VesB/CFA65-like Ig-like" evidence="8">
    <location>
        <begin position="680"/>
        <end position="771"/>
    </location>
</feature>
<dbReference type="Proteomes" id="UP000663828">
    <property type="component" value="Unassembled WGS sequence"/>
</dbReference>
<feature type="domain" description="CFAP65 eight Ig-like" evidence="12">
    <location>
        <begin position="896"/>
        <end position="1015"/>
    </location>
</feature>
<evidence type="ECO:0000256" key="2">
    <source>
        <dbReference type="ARBA" id="ARBA00004496"/>
    </source>
</evidence>
<evidence type="ECO:0000256" key="4">
    <source>
        <dbReference type="ARBA" id="ARBA00022846"/>
    </source>
</evidence>
<keyword evidence="3" id="KW-0963">Cytoplasm</keyword>
<evidence type="ECO:0000256" key="5">
    <source>
        <dbReference type="ARBA" id="ARBA00023069"/>
    </source>
</evidence>
<feature type="domain" description="CFAP65 tenth Ig-like" evidence="9">
    <location>
        <begin position="1216"/>
        <end position="1335"/>
    </location>
</feature>
<dbReference type="InterPro" id="IPR008962">
    <property type="entry name" value="PapD-like_sf"/>
</dbReference>
<feature type="domain" description="HYDIN/VesB/CFA65-like Ig-like" evidence="8">
    <location>
        <begin position="139"/>
        <end position="206"/>
    </location>
</feature>
<dbReference type="Pfam" id="PF24507">
    <property type="entry name" value="Ig_CFAP65_4th"/>
    <property type="match status" value="1"/>
</dbReference>
<dbReference type="SUPFAM" id="SSF49354">
    <property type="entry name" value="PapD-like"/>
    <property type="match status" value="1"/>
</dbReference>
<proteinExistence type="predicted"/>
<dbReference type="InterPro" id="IPR056344">
    <property type="entry name" value="Ig_CFAP65-like_9th"/>
</dbReference>
<dbReference type="Pfam" id="PF22544">
    <property type="entry name" value="HYDIN_VesB_CFA65-like_Ig"/>
    <property type="match status" value="2"/>
</dbReference>
<dbReference type="OrthoDB" id="415597at2759"/>
<dbReference type="InterPro" id="IPR057467">
    <property type="entry name" value="Ig_CFAP65_8th"/>
</dbReference>
<dbReference type="PANTHER" id="PTHR46127">
    <property type="entry name" value="CILIA- AND FLAGELLA-ASSOCIATED PROTEIN 65"/>
    <property type="match status" value="1"/>
</dbReference>
<evidence type="ECO:0000256" key="1">
    <source>
        <dbReference type="ARBA" id="ARBA00004230"/>
    </source>
</evidence>
<dbReference type="Proteomes" id="UP000663852">
    <property type="component" value="Unassembled WGS sequence"/>
</dbReference>
<evidence type="ECO:0000259" key="10">
    <source>
        <dbReference type="Pfam" id="PF24507"/>
    </source>
</evidence>
<dbReference type="Pfam" id="PF24816">
    <property type="entry name" value="Ig_CFAP65__9th"/>
    <property type="match status" value="1"/>
</dbReference>
<keyword evidence="15" id="KW-1185">Reference proteome</keyword>
<feature type="region of interest" description="Disordered" evidence="7">
    <location>
        <begin position="1075"/>
        <end position="1094"/>
    </location>
</feature>
<evidence type="ECO:0000256" key="6">
    <source>
        <dbReference type="ARBA" id="ARBA00023273"/>
    </source>
</evidence>
<accession>A0A814NQI5</accession>
<dbReference type="InterPro" id="IPR052614">
    <property type="entry name" value="CFAP65"/>
</dbReference>
<comment type="subcellular location">
    <subcellularLocation>
        <location evidence="1">Cell projection</location>
        <location evidence="1">Cilium</location>
        <location evidence="1">Flagellum</location>
    </subcellularLocation>
    <subcellularLocation>
        <location evidence="2">Cytoplasm</location>
    </subcellularLocation>
</comment>
<dbReference type="GO" id="GO:0005737">
    <property type="term" value="C:cytoplasm"/>
    <property type="evidence" value="ECO:0007669"/>
    <property type="project" value="UniProtKB-SubCell"/>
</dbReference>
<dbReference type="InterPro" id="IPR053879">
    <property type="entry name" value="HYDIN_VesB_CFA65-like_Ig"/>
</dbReference>